<organism evidence="2 3">
    <name type="scientific">Pseudoduganella dura</name>
    <dbReference type="NCBI Taxonomy" id="321982"/>
    <lineage>
        <taxon>Bacteria</taxon>
        <taxon>Pseudomonadati</taxon>
        <taxon>Pseudomonadota</taxon>
        <taxon>Betaproteobacteria</taxon>
        <taxon>Burkholderiales</taxon>
        <taxon>Oxalobacteraceae</taxon>
        <taxon>Telluria group</taxon>
        <taxon>Pseudoduganella</taxon>
    </lineage>
</organism>
<gene>
    <name evidence="2" type="ORF">GJV26_11390</name>
</gene>
<name>A0A6I3X8A0_9BURK</name>
<dbReference type="OrthoDB" id="5296580at2"/>
<dbReference type="Gene3D" id="2.30.30.830">
    <property type="match status" value="1"/>
</dbReference>
<protein>
    <submittedName>
        <fullName evidence="2">Pilus assembly protein PilP</fullName>
    </submittedName>
</protein>
<proteinExistence type="predicted"/>
<sequence>MLVLALAGLLGGCGDRDEQEVRQWMKEVDATTRVAVKPLVEPKTFVPFAYASAGGPDPFNPNKLLAGGDAARPGTGAAPDTARRKEPLEGFPLDTMRMVGMLQKGRAIFALLQIDQSVHQVRTGQRLGQNYGVITSVTETSVNVKETVQDASGEWIERTSTLELQQSQENKQ</sequence>
<evidence type="ECO:0000313" key="2">
    <source>
        <dbReference type="EMBL" id="MUI13059.1"/>
    </source>
</evidence>
<comment type="caution">
    <text evidence="2">The sequence shown here is derived from an EMBL/GenBank/DDBJ whole genome shotgun (WGS) entry which is preliminary data.</text>
</comment>
<dbReference type="EMBL" id="WNWM01000002">
    <property type="protein sequence ID" value="MUI13059.1"/>
    <property type="molecule type" value="Genomic_DNA"/>
</dbReference>
<dbReference type="InterPro" id="IPR007446">
    <property type="entry name" value="PilP"/>
</dbReference>
<evidence type="ECO:0000256" key="1">
    <source>
        <dbReference type="SAM" id="MobiDB-lite"/>
    </source>
</evidence>
<feature type="region of interest" description="Disordered" evidence="1">
    <location>
        <begin position="66"/>
        <end position="86"/>
    </location>
</feature>
<evidence type="ECO:0000313" key="3">
    <source>
        <dbReference type="Proteomes" id="UP000431684"/>
    </source>
</evidence>
<dbReference type="Pfam" id="PF04351">
    <property type="entry name" value="PilP"/>
    <property type="match status" value="1"/>
</dbReference>
<keyword evidence="3" id="KW-1185">Reference proteome</keyword>
<reference evidence="2 3" key="1">
    <citation type="submission" date="2019-11" db="EMBL/GenBank/DDBJ databases">
        <title>Draft Genome Sequences of Six Type Strains of the Genus Massilia.</title>
        <authorList>
            <person name="Miess H."/>
            <person name="Frediansyah A."/>
            <person name="Goeker M."/>
            <person name="Gross H."/>
        </authorList>
    </citation>
    <scope>NUCLEOTIDE SEQUENCE [LARGE SCALE GENOMIC DNA]</scope>
    <source>
        <strain evidence="2 3">DSM 17513</strain>
    </source>
</reference>
<dbReference type="AlphaFoldDB" id="A0A6I3X8A0"/>
<dbReference type="Proteomes" id="UP000431684">
    <property type="component" value="Unassembled WGS sequence"/>
</dbReference>
<dbReference type="PIRSF" id="PIRSF016481">
    <property type="entry name" value="Pilus_assembly_PilP"/>
    <property type="match status" value="1"/>
</dbReference>
<accession>A0A6I3X8A0</accession>